<reference evidence="3" key="1">
    <citation type="journal article" date="2013" name="Science">
        <title>The Amborella genome and the evolution of flowering plants.</title>
        <authorList>
            <consortium name="Amborella Genome Project"/>
        </authorList>
    </citation>
    <scope>NUCLEOTIDE SEQUENCE [LARGE SCALE GENOMIC DNA]</scope>
</reference>
<accession>W1P5Y5</accession>
<dbReference type="eggNOG" id="ENOG502QR5Y">
    <property type="taxonomic scope" value="Eukaryota"/>
</dbReference>
<keyword evidence="3" id="KW-1185">Reference proteome</keyword>
<dbReference type="EMBL" id="KI394011">
    <property type="protein sequence ID" value="ERN05267.1"/>
    <property type="molecule type" value="Genomic_DNA"/>
</dbReference>
<sequence length="345" mass="38293">MASTKPQLLLPSQYGATQAPPPTPSNHHLASSSSSSDPLSEFLNRSLPLFSLSLSKPPPLPISHPQLLSIPLHQVAELLDPSTTPFFQLTHHNIDITLAQQAEIEGKALFHSKEVAPKGEDEYEEEEGGFCWPLGFDDHDHRSFCFDSSIACRMEVHEYFQAMESVGLQIAASLAKALGSECSSRSLSSSSSTPGPCCGLMWVSEQKGVERPVSVGRVYPYVVGLQHQLHPQPYFLDLGSKGWVKVQQEVGSILVWSDGRWENVVRGRAVVAKAAAEAEEEIANVTTMLVSPSLESTVQPLFKKEKEETEGRSFSDFLMRDYAWRVYHQRFPAKDPLQRYRLSLS</sequence>
<proteinExistence type="predicted"/>
<dbReference type="OMA" id="CFPKNWP"/>
<gene>
    <name evidence="2" type="ORF">AMTR_s00007p00125560</name>
</gene>
<dbReference type="AlphaFoldDB" id="W1P5Y5"/>
<evidence type="ECO:0000313" key="3">
    <source>
        <dbReference type="Proteomes" id="UP000017836"/>
    </source>
</evidence>
<dbReference type="SUPFAM" id="SSF51197">
    <property type="entry name" value="Clavaminate synthase-like"/>
    <property type="match status" value="1"/>
</dbReference>
<evidence type="ECO:0000313" key="2">
    <source>
        <dbReference type="EMBL" id="ERN05267.1"/>
    </source>
</evidence>
<dbReference type="Gramene" id="ERN05267">
    <property type="protein sequence ID" value="ERN05267"/>
    <property type="gene ID" value="AMTR_s00007p00125560"/>
</dbReference>
<protein>
    <submittedName>
        <fullName evidence="2">Uncharacterized protein</fullName>
    </submittedName>
</protein>
<feature type="region of interest" description="Disordered" evidence="1">
    <location>
        <begin position="1"/>
        <end position="38"/>
    </location>
</feature>
<dbReference type="PANTHER" id="PTHR34945:SF2">
    <property type="entry name" value="2-OXOGLUTARATE (2OG) AND FE(II)-DEPENDENT OXYGENASE SUPERFAMILY PROTEIN"/>
    <property type="match status" value="1"/>
</dbReference>
<dbReference type="Proteomes" id="UP000017836">
    <property type="component" value="Unassembled WGS sequence"/>
</dbReference>
<evidence type="ECO:0000256" key="1">
    <source>
        <dbReference type="SAM" id="MobiDB-lite"/>
    </source>
</evidence>
<dbReference type="HOGENOM" id="CLU_712460_0_0_1"/>
<name>W1P5Y5_AMBTC</name>
<organism evidence="2 3">
    <name type="scientific">Amborella trichopoda</name>
    <dbReference type="NCBI Taxonomy" id="13333"/>
    <lineage>
        <taxon>Eukaryota</taxon>
        <taxon>Viridiplantae</taxon>
        <taxon>Streptophyta</taxon>
        <taxon>Embryophyta</taxon>
        <taxon>Tracheophyta</taxon>
        <taxon>Spermatophyta</taxon>
        <taxon>Magnoliopsida</taxon>
        <taxon>Amborellales</taxon>
        <taxon>Amborellaceae</taxon>
        <taxon>Amborella</taxon>
    </lineage>
</organism>
<dbReference type="PANTHER" id="PTHR34945">
    <property type="entry name" value="2-OXOGLUTARATE (2OG) AND FE(II)-DEPENDENT OXYGENASE SUPERFAMILY PROTEIN"/>
    <property type="match status" value="1"/>
</dbReference>